<dbReference type="EMBL" id="JBHULM010000007">
    <property type="protein sequence ID" value="MFD2541443.1"/>
    <property type="molecule type" value="Genomic_DNA"/>
</dbReference>
<gene>
    <name evidence="1" type="ORF">ACFSSB_03865</name>
</gene>
<name>A0ABW5K052_9FLAO</name>
<evidence type="ECO:0000313" key="2">
    <source>
        <dbReference type="Proteomes" id="UP001597467"/>
    </source>
</evidence>
<keyword evidence="2" id="KW-1185">Reference proteome</keyword>
<evidence type="ECO:0000313" key="1">
    <source>
        <dbReference type="EMBL" id="MFD2541443.1"/>
    </source>
</evidence>
<dbReference type="PROSITE" id="PS51257">
    <property type="entry name" value="PROKAR_LIPOPROTEIN"/>
    <property type="match status" value="1"/>
</dbReference>
<reference evidence="2" key="1">
    <citation type="journal article" date="2019" name="Int. J. Syst. Evol. Microbiol.">
        <title>The Global Catalogue of Microorganisms (GCM) 10K type strain sequencing project: providing services to taxonomists for standard genome sequencing and annotation.</title>
        <authorList>
            <consortium name="The Broad Institute Genomics Platform"/>
            <consortium name="The Broad Institute Genome Sequencing Center for Infectious Disease"/>
            <person name="Wu L."/>
            <person name="Ma J."/>
        </authorList>
    </citation>
    <scope>NUCLEOTIDE SEQUENCE [LARGE SCALE GENOMIC DNA]</scope>
    <source>
        <strain evidence="2">KCTC 42808</strain>
    </source>
</reference>
<accession>A0ABW5K052</accession>
<dbReference type="Proteomes" id="UP001597467">
    <property type="component" value="Unassembled WGS sequence"/>
</dbReference>
<comment type="caution">
    <text evidence="1">The sequence shown here is derived from an EMBL/GenBank/DDBJ whole genome shotgun (WGS) entry which is preliminary data.</text>
</comment>
<dbReference type="RefSeq" id="WP_379901156.1">
    <property type="nucleotide sequence ID" value="NZ_JBHULM010000007.1"/>
</dbReference>
<proteinExistence type="predicted"/>
<organism evidence="1 2">
    <name type="scientific">Lacinutrix gracilariae</name>
    <dbReference type="NCBI Taxonomy" id="1747198"/>
    <lineage>
        <taxon>Bacteria</taxon>
        <taxon>Pseudomonadati</taxon>
        <taxon>Bacteroidota</taxon>
        <taxon>Flavobacteriia</taxon>
        <taxon>Flavobacteriales</taxon>
        <taxon>Flavobacteriaceae</taxon>
        <taxon>Lacinutrix</taxon>
    </lineage>
</organism>
<evidence type="ECO:0008006" key="3">
    <source>
        <dbReference type="Google" id="ProtNLM"/>
    </source>
</evidence>
<protein>
    <recommendedName>
        <fullName evidence="3">DUF4270 family protein</fullName>
    </recommendedName>
</protein>
<sequence>MLKTPFYLITLLTVLIFVISCSSEEETLLAGKDFTDTDIRVLSIDTFSVQLSTIKFDSITTSTEERLLIGQYEDVDMGVINTASYFQLSPSTYTLNNDAVLDSVGLILGYDTYFYNDTTQVSTINIHKLTDKLRTDDTYFYNTSSFGYEDTPLATETYQATPNKDSVYVTLPFTFGEELFNGIRDNNITDDESLYQQLKGLTVQPGENDNSAIIGFSTSSEETYLRFFYSMPDELESEEYTYDISINTYFNHIDSDASGLPQEVLTDQEYNLYSPDSYNMSYNQAGTGYVTKIEFPSIKNISDIGAGGTILEATLYIELNADSYSDIQPLSEELLLYTLDQNNDFASQVANSIDVVTASLSSEESEFNHVLYNVPVIDFIDQKLSESPETEDALILIPENYNNTVNKIIFNDSEKSNYNTKLIITYALYE</sequence>